<keyword evidence="3" id="KW-0812">Transmembrane</keyword>
<dbReference type="PANTHER" id="PTHR33392:SF6">
    <property type="entry name" value="POLYISOPRENYL-TEICHOIC ACID--PEPTIDOGLYCAN TEICHOIC ACID TRANSFERASE TAGU"/>
    <property type="match status" value="1"/>
</dbReference>
<dbReference type="Pfam" id="PF03816">
    <property type="entry name" value="LytR_cpsA_psr"/>
    <property type="match status" value="1"/>
</dbReference>
<evidence type="ECO:0000313" key="5">
    <source>
        <dbReference type="EMBL" id="GGG63988.1"/>
    </source>
</evidence>
<evidence type="ECO:0000313" key="6">
    <source>
        <dbReference type="Proteomes" id="UP000638848"/>
    </source>
</evidence>
<organism evidence="5 6">
    <name type="scientific">Kocuria dechangensis</name>
    <dbReference type="NCBI Taxonomy" id="1176249"/>
    <lineage>
        <taxon>Bacteria</taxon>
        <taxon>Bacillati</taxon>
        <taxon>Actinomycetota</taxon>
        <taxon>Actinomycetes</taxon>
        <taxon>Micrococcales</taxon>
        <taxon>Micrococcaceae</taxon>
        <taxon>Kocuria</taxon>
    </lineage>
</organism>
<evidence type="ECO:0000259" key="4">
    <source>
        <dbReference type="Pfam" id="PF03816"/>
    </source>
</evidence>
<feature type="region of interest" description="Disordered" evidence="2">
    <location>
        <begin position="1"/>
        <end position="27"/>
    </location>
</feature>
<dbReference type="InterPro" id="IPR050922">
    <property type="entry name" value="LytR/CpsA/Psr_CW_biosynth"/>
</dbReference>
<reference evidence="5" key="2">
    <citation type="submission" date="2020-09" db="EMBL/GenBank/DDBJ databases">
        <authorList>
            <person name="Sun Q."/>
            <person name="Zhou Y."/>
        </authorList>
    </citation>
    <scope>NUCLEOTIDE SEQUENCE</scope>
    <source>
        <strain evidence="5">CGMCC 1.12187</strain>
    </source>
</reference>
<dbReference type="NCBIfam" id="TIGR00350">
    <property type="entry name" value="lytR_cpsA_psr"/>
    <property type="match status" value="1"/>
</dbReference>
<dbReference type="InterPro" id="IPR004474">
    <property type="entry name" value="LytR_CpsA_psr"/>
</dbReference>
<feature type="transmembrane region" description="Helical" evidence="3">
    <location>
        <begin position="50"/>
        <end position="70"/>
    </location>
</feature>
<reference evidence="5" key="1">
    <citation type="journal article" date="2014" name="Int. J. Syst. Evol. Microbiol.">
        <title>Complete genome sequence of Corynebacterium casei LMG S-19264T (=DSM 44701T), isolated from a smear-ripened cheese.</title>
        <authorList>
            <consortium name="US DOE Joint Genome Institute (JGI-PGF)"/>
            <person name="Walter F."/>
            <person name="Albersmeier A."/>
            <person name="Kalinowski J."/>
            <person name="Ruckert C."/>
        </authorList>
    </citation>
    <scope>NUCLEOTIDE SEQUENCE</scope>
    <source>
        <strain evidence="5">CGMCC 1.12187</strain>
    </source>
</reference>
<dbReference type="EMBL" id="BMEQ01000018">
    <property type="protein sequence ID" value="GGG63988.1"/>
    <property type="molecule type" value="Genomic_DNA"/>
</dbReference>
<evidence type="ECO:0000256" key="3">
    <source>
        <dbReference type="SAM" id="Phobius"/>
    </source>
</evidence>
<comment type="similarity">
    <text evidence="1">Belongs to the LytR/CpsA/Psr (LCP) family.</text>
</comment>
<dbReference type="Gene3D" id="3.40.630.190">
    <property type="entry name" value="LCP protein"/>
    <property type="match status" value="1"/>
</dbReference>
<dbReference type="Proteomes" id="UP000638848">
    <property type="component" value="Unassembled WGS sequence"/>
</dbReference>
<feature type="domain" description="Cell envelope-related transcriptional attenuator" evidence="4">
    <location>
        <begin position="127"/>
        <end position="269"/>
    </location>
</feature>
<evidence type="ECO:0000256" key="2">
    <source>
        <dbReference type="SAM" id="MobiDB-lite"/>
    </source>
</evidence>
<gene>
    <name evidence="5" type="ORF">GCM10011374_29380</name>
</gene>
<keyword evidence="3" id="KW-1133">Transmembrane helix</keyword>
<keyword evidence="3" id="KW-0472">Membrane</keyword>
<keyword evidence="6" id="KW-1185">Reference proteome</keyword>
<dbReference type="PANTHER" id="PTHR33392">
    <property type="entry name" value="POLYISOPRENYL-TEICHOIC ACID--PEPTIDOGLYCAN TEICHOIC ACID TRANSFERASE TAGU"/>
    <property type="match status" value="1"/>
</dbReference>
<evidence type="ECO:0000256" key="1">
    <source>
        <dbReference type="ARBA" id="ARBA00006068"/>
    </source>
</evidence>
<proteinExistence type="inferred from homology"/>
<dbReference type="AlphaFoldDB" id="A0A917LXQ6"/>
<sequence length="369" mass="39853">MIPVRGRAGIVTPAAPDPGAPMSFDDRDQTATAYGAVPPARRKRHTTRNVLLTFLALVLVAALIVGFYVWNLGRTFDDRKQTMESAFPEESTRPAVDSAQDRGTNVLLLGADERPEGQEDAGVEGERADSIMLVHVPEDGGEVYVMSIMRDTWVEIPGVGEAKVNQALDIGGMPLMVRTVEELFGLRVDQVASVDFAGFQGLTDALGGVTIDVPQDFVSHDGVAFEQGPQLMDGETALEFVRERYAFADGDYQRVANQRAYVKAVMDKTLNRETLTNPARIQDVVTQFSPYLEVSDGLDAGWIAGVTPDLVGVSSENIQMFTVPNQGVGYSADGQSIVVADYTAMEEIGEAISGDTLSEYVANLNPADQ</sequence>
<protein>
    <recommendedName>
        <fullName evidence="4">Cell envelope-related transcriptional attenuator domain-containing protein</fullName>
    </recommendedName>
</protein>
<comment type="caution">
    <text evidence="5">The sequence shown here is derived from an EMBL/GenBank/DDBJ whole genome shotgun (WGS) entry which is preliminary data.</text>
</comment>
<accession>A0A917LXQ6</accession>
<name>A0A917LXQ6_9MICC</name>